<comment type="caution">
    <text evidence="3">The sequence shown here is derived from an EMBL/GenBank/DDBJ whole genome shotgun (WGS) entry which is preliminary data.</text>
</comment>
<keyword evidence="1" id="KW-1133">Transmembrane helix</keyword>
<dbReference type="CDD" id="cd04179">
    <property type="entry name" value="DPM_DPG-synthase_like"/>
    <property type="match status" value="1"/>
</dbReference>
<gene>
    <name evidence="3" type="ORF">IQ26_03373</name>
</gene>
<keyword evidence="1" id="KW-0812">Transmembrane</keyword>
<dbReference type="AlphaFoldDB" id="A0A562NT61"/>
<organism evidence="3 4">
    <name type="scientific">Mesorhizobium tianshanense</name>
    <dbReference type="NCBI Taxonomy" id="39844"/>
    <lineage>
        <taxon>Bacteria</taxon>
        <taxon>Pseudomonadati</taxon>
        <taxon>Pseudomonadota</taxon>
        <taxon>Alphaproteobacteria</taxon>
        <taxon>Hyphomicrobiales</taxon>
        <taxon>Phyllobacteriaceae</taxon>
        <taxon>Mesorhizobium</taxon>
    </lineage>
</organism>
<keyword evidence="1" id="KW-0472">Membrane</keyword>
<dbReference type="InterPro" id="IPR001173">
    <property type="entry name" value="Glyco_trans_2-like"/>
</dbReference>
<dbReference type="Gene3D" id="3.90.550.10">
    <property type="entry name" value="Spore Coat Polysaccharide Biosynthesis Protein SpsA, Chain A"/>
    <property type="match status" value="1"/>
</dbReference>
<dbReference type="EMBL" id="VLKT01000019">
    <property type="protein sequence ID" value="TWI35392.1"/>
    <property type="molecule type" value="Genomic_DNA"/>
</dbReference>
<feature type="transmembrane region" description="Helical" evidence="1">
    <location>
        <begin position="227"/>
        <end position="249"/>
    </location>
</feature>
<dbReference type="PANTHER" id="PTHR48090">
    <property type="entry name" value="UNDECAPRENYL-PHOSPHATE 4-DEOXY-4-FORMAMIDO-L-ARABINOSE TRANSFERASE-RELATED"/>
    <property type="match status" value="1"/>
</dbReference>
<accession>A0A562NT61</accession>
<dbReference type="Proteomes" id="UP000317122">
    <property type="component" value="Unassembled WGS sequence"/>
</dbReference>
<dbReference type="RefSeq" id="WP_145719200.1">
    <property type="nucleotide sequence ID" value="NZ_BSPF01000094.1"/>
</dbReference>
<dbReference type="PANTHER" id="PTHR48090:SF7">
    <property type="entry name" value="RFBJ PROTEIN"/>
    <property type="match status" value="1"/>
</dbReference>
<dbReference type="GO" id="GO:0016740">
    <property type="term" value="F:transferase activity"/>
    <property type="evidence" value="ECO:0007669"/>
    <property type="project" value="UniProtKB-KW"/>
</dbReference>
<sequence length="326" mass="36005">MKLIIQIPCFNEEASLAETLSCLPRSVAGFDAVEWLVVDDGSTDGTVEVARKGGVDHIVQFPFNRGLAKAFVAGIERALEEGADVIVNTDADNQYDASDIPALVQPILERRAELVVGSRPIRTIDHFSPTKKLLQRLGSWVVRFTSGADVADAPSGFRALSREAAMRLHIFDSYTYTLESVIQAGRSGLKIVSVPIRVNGETRPSRLVRSIPRYVFRSSISILRSVFIYRPGLTFFLLGLVPFAVGFFLSVRWLVLYFEGTQRTHIPSLILAAIMMIAAFLCWLCALLGEINGINRKLLEDVRYGLRRNRFGGSGRIGSRNGGDSQ</sequence>
<protein>
    <submittedName>
        <fullName evidence="3">Glycosyltransferase involved in cell wall biosynthesis</fullName>
    </submittedName>
</protein>
<feature type="transmembrane region" description="Helical" evidence="1">
    <location>
        <begin position="269"/>
        <end position="289"/>
    </location>
</feature>
<proteinExistence type="predicted"/>
<evidence type="ECO:0000259" key="2">
    <source>
        <dbReference type="Pfam" id="PF00535"/>
    </source>
</evidence>
<feature type="domain" description="Glycosyltransferase 2-like" evidence="2">
    <location>
        <begin position="7"/>
        <end position="165"/>
    </location>
</feature>
<dbReference type="Pfam" id="PF00535">
    <property type="entry name" value="Glycos_transf_2"/>
    <property type="match status" value="1"/>
</dbReference>
<evidence type="ECO:0000256" key="1">
    <source>
        <dbReference type="SAM" id="Phobius"/>
    </source>
</evidence>
<evidence type="ECO:0000313" key="3">
    <source>
        <dbReference type="EMBL" id="TWI35392.1"/>
    </source>
</evidence>
<reference evidence="3 4" key="1">
    <citation type="journal article" date="2015" name="Stand. Genomic Sci.">
        <title>Genomic Encyclopedia of Bacterial and Archaeal Type Strains, Phase III: the genomes of soil and plant-associated and newly described type strains.</title>
        <authorList>
            <person name="Whitman W.B."/>
            <person name="Woyke T."/>
            <person name="Klenk H.P."/>
            <person name="Zhou Y."/>
            <person name="Lilburn T.G."/>
            <person name="Beck B.J."/>
            <person name="De Vos P."/>
            <person name="Vandamme P."/>
            <person name="Eisen J.A."/>
            <person name="Garrity G."/>
            <person name="Hugenholtz P."/>
            <person name="Kyrpides N.C."/>
        </authorList>
    </citation>
    <scope>NUCLEOTIDE SEQUENCE [LARGE SCALE GENOMIC DNA]</scope>
    <source>
        <strain evidence="3 4">CGMCC 1.2546</strain>
    </source>
</reference>
<dbReference type="OrthoDB" id="9807795at2"/>
<name>A0A562NT61_9HYPH</name>
<keyword evidence="3" id="KW-0808">Transferase</keyword>
<keyword evidence="4" id="KW-1185">Reference proteome</keyword>
<dbReference type="InterPro" id="IPR029044">
    <property type="entry name" value="Nucleotide-diphossugar_trans"/>
</dbReference>
<dbReference type="SUPFAM" id="SSF53448">
    <property type="entry name" value="Nucleotide-diphospho-sugar transferases"/>
    <property type="match status" value="1"/>
</dbReference>
<dbReference type="InterPro" id="IPR050256">
    <property type="entry name" value="Glycosyltransferase_2"/>
</dbReference>
<evidence type="ECO:0000313" key="4">
    <source>
        <dbReference type="Proteomes" id="UP000317122"/>
    </source>
</evidence>